<dbReference type="NCBIfam" id="NF008911">
    <property type="entry name" value="PRK12275.1-2"/>
    <property type="match status" value="1"/>
</dbReference>
<gene>
    <name evidence="1" type="ORF">S06H3_08823</name>
</gene>
<reference evidence="1" key="1">
    <citation type="journal article" date="2014" name="Front. Microbiol.">
        <title>High frequency of phylogenetically diverse reductive dehalogenase-homologous genes in deep subseafloor sedimentary metagenomes.</title>
        <authorList>
            <person name="Kawai M."/>
            <person name="Futagami T."/>
            <person name="Toyoda A."/>
            <person name="Takaki Y."/>
            <person name="Nishi S."/>
            <person name="Hori S."/>
            <person name="Arai W."/>
            <person name="Tsubouchi T."/>
            <person name="Morono Y."/>
            <person name="Uchiyama I."/>
            <person name="Ito T."/>
            <person name="Fujiyama A."/>
            <person name="Inagaki F."/>
            <person name="Takami H."/>
        </authorList>
    </citation>
    <scope>NUCLEOTIDE SEQUENCE</scope>
    <source>
        <strain evidence="1">Expedition CK06-06</strain>
    </source>
</reference>
<dbReference type="InterPro" id="IPR012657">
    <property type="entry name" value="23S_rRNA-intervening_sequence"/>
</dbReference>
<dbReference type="SUPFAM" id="SSF158446">
    <property type="entry name" value="IVS-encoded protein-like"/>
    <property type="match status" value="1"/>
</dbReference>
<dbReference type="EMBL" id="BARV01003778">
    <property type="protein sequence ID" value="GAI11593.1"/>
    <property type="molecule type" value="Genomic_DNA"/>
</dbReference>
<evidence type="ECO:0008006" key="2">
    <source>
        <dbReference type="Google" id="ProtNLM"/>
    </source>
</evidence>
<name>X1KXZ9_9ZZZZ</name>
<sequence length="119" mass="14069">MEEKIKSFKDLRIWQKGVEIVSDIYILTKKFPKEELFSLTSQLRRSAISIPSNIAEGFKRFHNKEYKQFLFITLGSCAELETQIIIAKELKYINKNEEEKLVEKLDHICRMTSSLIRKL</sequence>
<dbReference type="PANTHER" id="PTHR38471:SF2">
    <property type="entry name" value="FOUR HELIX BUNDLE PROTEIN"/>
    <property type="match status" value="1"/>
</dbReference>
<dbReference type="PANTHER" id="PTHR38471">
    <property type="entry name" value="FOUR HELIX BUNDLE PROTEIN"/>
    <property type="match status" value="1"/>
</dbReference>
<evidence type="ECO:0000313" key="1">
    <source>
        <dbReference type="EMBL" id="GAI11593.1"/>
    </source>
</evidence>
<dbReference type="Pfam" id="PF05635">
    <property type="entry name" value="23S_rRNA_IVP"/>
    <property type="match status" value="1"/>
</dbReference>
<comment type="caution">
    <text evidence="1">The sequence shown here is derived from an EMBL/GenBank/DDBJ whole genome shotgun (WGS) entry which is preliminary data.</text>
</comment>
<organism evidence="1">
    <name type="scientific">marine sediment metagenome</name>
    <dbReference type="NCBI Taxonomy" id="412755"/>
    <lineage>
        <taxon>unclassified sequences</taxon>
        <taxon>metagenomes</taxon>
        <taxon>ecological metagenomes</taxon>
    </lineage>
</organism>
<protein>
    <recommendedName>
        <fullName evidence="2">Four helix bundle protein</fullName>
    </recommendedName>
</protein>
<dbReference type="NCBIfam" id="TIGR02436">
    <property type="entry name" value="four helix bundle protein"/>
    <property type="match status" value="1"/>
</dbReference>
<dbReference type="Gene3D" id="1.20.1440.60">
    <property type="entry name" value="23S rRNA-intervening sequence"/>
    <property type="match status" value="1"/>
</dbReference>
<dbReference type="AlphaFoldDB" id="X1KXZ9"/>
<accession>X1KXZ9</accession>
<dbReference type="InterPro" id="IPR036583">
    <property type="entry name" value="23S_rRNA_IVS_sf"/>
</dbReference>
<dbReference type="CDD" id="cd16377">
    <property type="entry name" value="23S_rRNA_IVP_like"/>
    <property type="match status" value="1"/>
</dbReference>
<proteinExistence type="predicted"/>